<evidence type="ECO:0000313" key="2">
    <source>
        <dbReference type="Proteomes" id="UP000005838"/>
    </source>
</evidence>
<sequence length="37" mass="4293">MAQLSLNPHFNALLKRLCSPLGVGTKWLYSLKRIFLY</sequence>
<gene>
    <name evidence="1" type="ORF">HPHPP15_0960</name>
</gene>
<dbReference type="AlphaFoldDB" id="I9WNZ4"/>
<evidence type="ECO:0000313" key="1">
    <source>
        <dbReference type="EMBL" id="EJC07627.1"/>
    </source>
</evidence>
<dbReference type="Proteomes" id="UP000005838">
    <property type="component" value="Unassembled WGS sequence"/>
</dbReference>
<protein>
    <submittedName>
        <fullName evidence="1">Uncharacterized protein</fullName>
    </submittedName>
</protein>
<dbReference type="EMBL" id="AKPP01000003">
    <property type="protein sequence ID" value="EJC07627.1"/>
    <property type="molecule type" value="Genomic_DNA"/>
</dbReference>
<reference evidence="1 2" key="1">
    <citation type="journal article" date="2013" name="Pathog. Dis.">
        <title>Genome sequences of 65 Helicobacter pylori strains isolated from asymptomatic individuals and patients with gastric cancer, peptic ulcer disease, or gastritis.</title>
        <authorList>
            <person name="Blanchard T.G."/>
            <person name="Czinn S.J."/>
            <person name="Correa P."/>
            <person name="Nakazawa T."/>
            <person name="Keelan M."/>
            <person name="Morningstar L."/>
            <person name="Santana-Cruz I."/>
            <person name="Maroo A."/>
            <person name="McCracken C."/>
            <person name="Shefchek K."/>
            <person name="Daugherty S."/>
            <person name="Song Y."/>
            <person name="Fraser C.M."/>
            <person name="Fricke W.F."/>
        </authorList>
    </citation>
    <scope>NUCLEOTIDE SEQUENCE [LARGE SCALE GENOMIC DNA]</scope>
    <source>
        <strain evidence="1 2">Hp P-15</strain>
    </source>
</reference>
<proteinExistence type="predicted"/>
<accession>I9WNZ4</accession>
<comment type="caution">
    <text evidence="1">The sequence shown here is derived from an EMBL/GenBank/DDBJ whole genome shotgun (WGS) entry which is preliminary data.</text>
</comment>
<dbReference type="PATRIC" id="fig|992080.3.peg.939"/>
<organism evidence="1 2">
    <name type="scientific">Helicobacter pylori Hp P-15</name>
    <dbReference type="NCBI Taxonomy" id="992080"/>
    <lineage>
        <taxon>Bacteria</taxon>
        <taxon>Pseudomonadati</taxon>
        <taxon>Campylobacterota</taxon>
        <taxon>Epsilonproteobacteria</taxon>
        <taxon>Campylobacterales</taxon>
        <taxon>Helicobacteraceae</taxon>
        <taxon>Helicobacter</taxon>
    </lineage>
</organism>
<name>I9WNZ4_HELPX</name>